<dbReference type="EMBL" id="PKFO01000004">
    <property type="protein sequence ID" value="PVH20950.1"/>
    <property type="molecule type" value="Genomic_DNA"/>
</dbReference>
<feature type="region of interest" description="Disordered" evidence="1">
    <location>
        <begin position="179"/>
        <end position="222"/>
    </location>
</feature>
<comment type="caution">
    <text evidence="2">The sequence shown here is derived from an EMBL/GenBank/DDBJ whole genome shotgun (WGS) entry which is preliminary data.</text>
</comment>
<reference evidence="2 3" key="1">
    <citation type="submission" date="2017-12" db="EMBL/GenBank/DDBJ databases">
        <title>Genome Sequence of a Multidrug-Resistant Candida haemulonii Isolate from a Patient with Chronic Leg Ulcers in Israel.</title>
        <authorList>
            <person name="Chow N.A."/>
            <person name="Gade L."/>
            <person name="Batra D."/>
            <person name="Rowe L.A."/>
            <person name="Ben-Ami R."/>
            <person name="Loparev V.N."/>
            <person name="Litvintseva A.P."/>
        </authorList>
    </citation>
    <scope>NUCLEOTIDE SEQUENCE [LARGE SCALE GENOMIC DNA]</scope>
    <source>
        <strain evidence="2 3">B11899</strain>
    </source>
</reference>
<feature type="compositionally biased region" description="Polar residues" evidence="1">
    <location>
        <begin position="200"/>
        <end position="212"/>
    </location>
</feature>
<sequence>MADFDSLSLLSPCSSTSTIVPGKCFPAARPSAQPPLSEIKVMLPNLTETKTVEIADLERFVERYIGAGVAVTTLHLLVYLYAQNWTQHMTFVSDIKLLHMGKQYRLTRLMDLHSEHPSLVSVASRFPSFQLFVTPDQVSPAVTLPVQELMARSMAPKVPEEEIPVTYADAVIRMIRRASHRKSSVTSTTSSGTAASESGQVSRTSSTGSSVNPRKRSKIKHSWRKMVSCVTVSAR</sequence>
<gene>
    <name evidence="2" type="ORF">CXQ85_004466</name>
</gene>
<proteinExistence type="predicted"/>
<organism evidence="2 3">
    <name type="scientific">Candidozyma haemuli</name>
    <dbReference type="NCBI Taxonomy" id="45357"/>
    <lineage>
        <taxon>Eukaryota</taxon>
        <taxon>Fungi</taxon>
        <taxon>Dikarya</taxon>
        <taxon>Ascomycota</taxon>
        <taxon>Saccharomycotina</taxon>
        <taxon>Pichiomycetes</taxon>
        <taxon>Metschnikowiaceae</taxon>
        <taxon>Candidozyma</taxon>
    </lineage>
</organism>
<feature type="compositionally biased region" description="Basic residues" evidence="1">
    <location>
        <begin position="213"/>
        <end position="222"/>
    </location>
</feature>
<dbReference type="VEuPathDB" id="FungiDB:CXQ85_004466"/>
<name>A0A2V1AS78_9ASCO</name>
<keyword evidence="3" id="KW-1185">Reference proteome</keyword>
<evidence type="ECO:0000313" key="3">
    <source>
        <dbReference type="Proteomes" id="UP000244309"/>
    </source>
</evidence>
<evidence type="ECO:0000256" key="1">
    <source>
        <dbReference type="SAM" id="MobiDB-lite"/>
    </source>
</evidence>
<feature type="compositionally biased region" description="Low complexity" evidence="1">
    <location>
        <begin position="184"/>
        <end position="199"/>
    </location>
</feature>
<dbReference type="GeneID" id="37009796"/>
<evidence type="ECO:0000313" key="2">
    <source>
        <dbReference type="EMBL" id="PVH20950.1"/>
    </source>
</evidence>
<dbReference type="OrthoDB" id="4017073at2759"/>
<dbReference type="AlphaFoldDB" id="A0A2V1AS78"/>
<protein>
    <submittedName>
        <fullName evidence="2">Uncharacterized protein</fullName>
    </submittedName>
</protein>
<dbReference type="Proteomes" id="UP000244309">
    <property type="component" value="Unassembled WGS sequence"/>
</dbReference>
<accession>A0A2V1AS78</accession>
<dbReference type="RefSeq" id="XP_025341890.1">
    <property type="nucleotide sequence ID" value="XM_025488082.1"/>
</dbReference>